<dbReference type="FunFam" id="3.40.50.300:FF:000587">
    <property type="entry name" value="von Willebrand factor A domain containing 8"/>
    <property type="match status" value="1"/>
</dbReference>
<evidence type="ECO:0000256" key="3">
    <source>
        <dbReference type="ARBA" id="ARBA00022840"/>
    </source>
</evidence>
<evidence type="ECO:0000256" key="2">
    <source>
        <dbReference type="ARBA" id="ARBA00022741"/>
    </source>
</evidence>
<evidence type="ECO:0000256" key="8">
    <source>
        <dbReference type="SAM" id="MobiDB-lite"/>
    </source>
</evidence>
<dbReference type="InterPro" id="IPR036465">
    <property type="entry name" value="vWFA_dom_sf"/>
</dbReference>
<keyword evidence="5" id="KW-0496">Mitochondrion</keyword>
<feature type="domain" description="VWFA" evidence="9">
    <location>
        <begin position="1891"/>
        <end position="2070"/>
    </location>
</feature>
<comment type="function">
    <text evidence="6">Exhibits ATPase activity in vitro.</text>
</comment>
<sequence length="2082" mass="234086">MLSIPRNFYRLSTLDRFLERSNRLSSSRRCKSDNVVVTIADVSKELRPVNNPEYVPRKYLVNTPPQETLRHLKWMLQKDVLRQDMFLMGGPGTRRRELALAFLELTGRELEFITLTRDTTEADLKQRREIKSGTAYYHDQSAVRAATHGRVLVIEGVEKAERNVLPVLNNLLENREMHLEDGRFLIPASRYDKLLKIHTQAELDAWRLVRVNEDFIVIALGLPSPRYPGHPLDPPLRSRFQARHVPPPMFERITRRQSAPSCTRTCTERSGGLLEIYMNDIVESLDGTRQDSPSTLDNEETTSPTNGTTFNCGNIEHPSRSQRNPFSVSEASKRLDVQCNPLSERVLQWLDLSGRARNYESGEQDSEESSRTEGDRRRWRSAVRRRRHLSQTRESSALATRERIVVQNYKLRKNYKLECVTKEMSEAKPSRKRSSRKDTIEDQIRREDEVTESKNPVSDAQEEDSKNEDESRDDLVTVWSPPGRLQLHIEQFEVLRNLAPNADAGKLSQLLSCAHALVTQEAFTIGLPDFPLDSLSSAALILDKSPDLSVYDVFYRFYPYKLFLGKEGRNAVEDILGTFSVLNDSRREHVVNGEINVTGKTDAFSEISIKRDNTETSFHVLHGSSQLSGANNDLYVETNYQNSLLASMLESHLASDFCLIGPRGCGKSTTVRRLADLLGRLNDTVEMFPQDMTSRDLIQQRTTSLNGDTVWRDSPLVDAALNGKLAILDGINRIHSSTLAILHRLIHDRELQLHDGKRLVRADRYDEIKKTYGKSDEEMRERGVLRIHPAFRLVALAEPPVVNSSSGQWLNSELLSVFLFHEMRPLDKHEEIHIIQSKFGKPSQALLSIINLAHVLRSSDDPTLQSLAGSLSTRQLLRIAERMHRFRSDNSYDAVQRACLARFLPAIAKQTLEDCCRQANVVSPSNVNQIAKIECAITGDTVRIGDTVVDRYRPNGALTKVPDILFYDVPEHIALLERLLQDFSLGQNLLLVGNQGVGKNKIVDRLLQLLNRPREYIQLHRDTTVQTLTLQPNVRDGKVVYEDSPLVQAVKLGHVLVVDEADKAPTHVTCILKTLVESGEMILSDGRRIVSRVAAGDTQDANRILMHPDFRMIVLANRPGFPFLGNDFFGALGDLFSTHSVDNPSRSSEIQLLKQYGPHVNERTIHKLVRAFGELRSMADQGLVSYPYSTREVVNIVKHLEKFPNEPLASVVRNVFDFDRYSQEVFDTLVTVLHKHGIPVGTSPTNIALAKELPLPEMKICGSWNVLNTFQSILPVLERNVKIKPPTFPAQNDRTLDRVEARSAWFTELQSYWTLPISENSSVTALAVAKGSKGDGTDDRIHVLTTNPLSVFSMTPESEQVRETSLQGLISPIRGNMPLYGLAVDNLGNVLVHEETSNSLLMVNVSEGAIRELQILSFLDAASDRISNAFTNKNHQWKMKADLLSSHSLIVFYTHGHNKIEAINLQNMCAYSINLPCDIESVLLASDKKWLIQDTSRNKYMLTKSSDANPCPNVLHEMDESNSTEVKTGRVLNCGRDSLHKAELSKALQQQVDAPNRVIVTDNTYAGIAIGFPDLDSSNDLHFWPRKGRTRDFMTPIVTQNGQVIRTVSPDQVPDEVGPKDKNHTGISGYLEIVDTVNQKLRYIPIPEPVNVSPLTQWLYAKDLPLYASLMSNEGLVTIDAGGCVRLWETSITNIERSLGAWRKMLGSGGEKLQITKERYSGLDVSGPKHGKVDKNNDPHVGGNTWAGGTGGRDTAGLGGKGGPYRLDAGHTVHQLSDEEKNAVPDHVKKAAREMGIRAFKQRLRDIKMSEYDHQLYSQFSDAVHSQVQALRVILGSLQAKSKERQWCRHQTSGELDDTKLIEGLTGEKTIYRRRAEKAPEIGAPQLKPKRLKLVVDVSGSMYRFNGYDGRLDRELEACVMVMEAFSGHEGKFQYDIVGHSGDDYHIAFVDRTQPPTDNKRRLETMHAHSQFCMSGDNTLEATQHAIASLAKEESDESIVVVLSDANLERYGIRPERFAKLLLSNVDVNCYAIFIGSLGDQADRLMKNLPSGHAFVCMDLKNIPRILQQIFAASVLSTTRST</sequence>
<gene>
    <name evidence="10" type="ORF">X777_03502</name>
</gene>
<dbReference type="InterPro" id="IPR039891">
    <property type="entry name" value="VWA8"/>
</dbReference>
<proteinExistence type="predicted"/>
<feature type="compositionally biased region" description="Gly residues" evidence="8">
    <location>
        <begin position="1745"/>
        <end position="1759"/>
    </location>
</feature>
<keyword evidence="3" id="KW-0067">ATP-binding</keyword>
<dbReference type="GO" id="GO:0016887">
    <property type="term" value="F:ATP hydrolysis activity"/>
    <property type="evidence" value="ECO:0007669"/>
    <property type="project" value="InterPro"/>
</dbReference>
<evidence type="ECO:0000256" key="5">
    <source>
        <dbReference type="ARBA" id="ARBA00023128"/>
    </source>
</evidence>
<feature type="region of interest" description="Disordered" evidence="8">
    <location>
        <begin position="423"/>
        <end position="475"/>
    </location>
</feature>
<evidence type="ECO:0000259" key="9">
    <source>
        <dbReference type="PROSITE" id="PS50234"/>
    </source>
</evidence>
<comment type="subcellular location">
    <subcellularLocation>
        <location evidence="1">Mitochondrion</location>
    </subcellularLocation>
</comment>
<feature type="region of interest" description="Disordered" evidence="8">
    <location>
        <begin position="286"/>
        <end position="327"/>
    </location>
</feature>
<keyword evidence="11" id="KW-1185">Reference proteome</keyword>
<feature type="compositionally biased region" description="Acidic residues" evidence="8">
    <location>
        <begin position="460"/>
        <end position="472"/>
    </location>
</feature>
<dbReference type="SMART" id="SM00327">
    <property type="entry name" value="VWA"/>
    <property type="match status" value="1"/>
</dbReference>
<reference evidence="10 11" key="1">
    <citation type="journal article" date="2014" name="Curr. Biol.">
        <title>The genome of the clonal raider ant Cerapachys biroi.</title>
        <authorList>
            <person name="Oxley P.R."/>
            <person name="Ji L."/>
            <person name="Fetter-Pruneda I."/>
            <person name="McKenzie S.K."/>
            <person name="Li C."/>
            <person name="Hu H."/>
            <person name="Zhang G."/>
            <person name="Kronauer D.J."/>
        </authorList>
    </citation>
    <scope>NUCLEOTIDE SEQUENCE [LARGE SCALE GENOMIC DNA]</scope>
</reference>
<dbReference type="GO" id="GO:0005524">
    <property type="term" value="F:ATP binding"/>
    <property type="evidence" value="ECO:0007669"/>
    <property type="project" value="UniProtKB-KW"/>
</dbReference>
<dbReference type="FunFam" id="3.40.50.300:FF:000663">
    <property type="entry name" value="von Willebrand factor A domain containing 8"/>
    <property type="match status" value="1"/>
</dbReference>
<evidence type="ECO:0000256" key="6">
    <source>
        <dbReference type="ARBA" id="ARBA00055988"/>
    </source>
</evidence>
<dbReference type="PROSITE" id="PS50234">
    <property type="entry name" value="VWFA"/>
    <property type="match status" value="1"/>
</dbReference>
<dbReference type="OMA" id="GTHIVHP"/>
<keyword evidence="2" id="KW-0547">Nucleotide-binding</keyword>
<dbReference type="EMBL" id="KK107168">
    <property type="protein sequence ID" value="EZA56170.1"/>
    <property type="molecule type" value="Genomic_DNA"/>
</dbReference>
<dbReference type="InterPro" id="IPR003593">
    <property type="entry name" value="AAA+_ATPase"/>
</dbReference>
<dbReference type="SUPFAM" id="SSF53300">
    <property type="entry name" value="vWA-like"/>
    <property type="match status" value="1"/>
</dbReference>
<dbReference type="InterPro" id="IPR027417">
    <property type="entry name" value="P-loop_NTPase"/>
</dbReference>
<organism evidence="10 11">
    <name type="scientific">Ooceraea biroi</name>
    <name type="common">Clonal raider ant</name>
    <name type="synonym">Cerapachys biroi</name>
    <dbReference type="NCBI Taxonomy" id="2015173"/>
    <lineage>
        <taxon>Eukaryota</taxon>
        <taxon>Metazoa</taxon>
        <taxon>Ecdysozoa</taxon>
        <taxon>Arthropoda</taxon>
        <taxon>Hexapoda</taxon>
        <taxon>Insecta</taxon>
        <taxon>Pterygota</taxon>
        <taxon>Neoptera</taxon>
        <taxon>Endopterygota</taxon>
        <taxon>Hymenoptera</taxon>
        <taxon>Apocrita</taxon>
        <taxon>Aculeata</taxon>
        <taxon>Formicoidea</taxon>
        <taxon>Formicidae</taxon>
        <taxon>Dorylinae</taxon>
        <taxon>Ooceraea</taxon>
    </lineage>
</organism>
<name>A0A026WJJ7_OOCBI</name>
<dbReference type="Gene3D" id="3.40.50.300">
    <property type="entry name" value="P-loop containing nucleotide triphosphate hydrolases"/>
    <property type="match status" value="3"/>
</dbReference>
<dbReference type="STRING" id="2015173.A0A026WJJ7"/>
<dbReference type="GO" id="GO:0032991">
    <property type="term" value="C:protein-containing complex"/>
    <property type="evidence" value="ECO:0007669"/>
    <property type="project" value="UniProtKB-ARBA"/>
</dbReference>
<dbReference type="GO" id="GO:0005739">
    <property type="term" value="C:mitochondrion"/>
    <property type="evidence" value="ECO:0007669"/>
    <property type="project" value="UniProtKB-SubCell"/>
</dbReference>
<feature type="compositionally biased region" description="Basic residues" evidence="8">
    <location>
        <begin position="377"/>
        <end position="390"/>
    </location>
</feature>
<keyword evidence="4" id="KW-0809">Transit peptide</keyword>
<evidence type="ECO:0000313" key="10">
    <source>
        <dbReference type="EMBL" id="EZA56170.1"/>
    </source>
</evidence>
<protein>
    <recommendedName>
        <fullName evidence="7">von Willebrand factor A domain-containing protein 8</fullName>
    </recommendedName>
</protein>
<dbReference type="SMART" id="SM00382">
    <property type="entry name" value="AAA"/>
    <property type="match status" value="2"/>
</dbReference>
<evidence type="ECO:0000256" key="1">
    <source>
        <dbReference type="ARBA" id="ARBA00004173"/>
    </source>
</evidence>
<dbReference type="OrthoDB" id="5186at2759"/>
<dbReference type="InterPro" id="IPR011704">
    <property type="entry name" value="ATPase_dyneun-rel_AAA"/>
</dbReference>
<dbReference type="Pfam" id="PF07728">
    <property type="entry name" value="AAA_5"/>
    <property type="match status" value="3"/>
</dbReference>
<feature type="region of interest" description="Disordered" evidence="8">
    <location>
        <begin position="359"/>
        <end position="397"/>
    </location>
</feature>
<dbReference type="Gene3D" id="3.40.50.410">
    <property type="entry name" value="von Willebrand factor, type A domain"/>
    <property type="match status" value="1"/>
</dbReference>
<dbReference type="PANTHER" id="PTHR21610">
    <property type="entry name" value="VON WILLEBRAND FACTOR A DOMAIN-CONTAINING PROTEIN 8"/>
    <property type="match status" value="1"/>
</dbReference>
<dbReference type="Proteomes" id="UP000053097">
    <property type="component" value="Unassembled WGS sequence"/>
</dbReference>
<feature type="compositionally biased region" description="Basic and acidic residues" evidence="8">
    <location>
        <begin position="436"/>
        <end position="452"/>
    </location>
</feature>
<dbReference type="PANTHER" id="PTHR21610:SF9">
    <property type="entry name" value="VON WILLEBRAND FACTOR A DOMAIN-CONTAINING PROTEIN 8"/>
    <property type="match status" value="1"/>
</dbReference>
<feature type="region of interest" description="Disordered" evidence="8">
    <location>
        <begin position="1724"/>
        <end position="1759"/>
    </location>
</feature>
<feature type="compositionally biased region" description="Polar residues" evidence="8">
    <location>
        <begin position="290"/>
        <end position="312"/>
    </location>
</feature>
<dbReference type="InterPro" id="IPR002035">
    <property type="entry name" value="VWF_A"/>
</dbReference>
<accession>A0A026WJJ7</accession>
<evidence type="ECO:0000256" key="7">
    <source>
        <dbReference type="ARBA" id="ARBA00070377"/>
    </source>
</evidence>
<dbReference type="SUPFAM" id="SSF52540">
    <property type="entry name" value="P-loop containing nucleoside triphosphate hydrolases"/>
    <property type="match status" value="3"/>
</dbReference>
<evidence type="ECO:0000313" key="11">
    <source>
        <dbReference type="Proteomes" id="UP000053097"/>
    </source>
</evidence>
<evidence type="ECO:0000256" key="4">
    <source>
        <dbReference type="ARBA" id="ARBA00022946"/>
    </source>
</evidence>